<comment type="similarity">
    <text evidence="6">Belongs to the exbB/tolQ family.</text>
</comment>
<comment type="caution">
    <text evidence="9">The sequence shown here is derived from an EMBL/GenBank/DDBJ whole genome shotgun (WGS) entry which is preliminary data.</text>
</comment>
<feature type="domain" description="MotA/TolQ/ExbB proton channel" evidence="8">
    <location>
        <begin position="82"/>
        <end position="185"/>
    </location>
</feature>
<dbReference type="PANTHER" id="PTHR30625">
    <property type="entry name" value="PROTEIN TOLQ"/>
    <property type="match status" value="1"/>
</dbReference>
<keyword evidence="2" id="KW-1003">Cell membrane</keyword>
<evidence type="ECO:0000256" key="1">
    <source>
        <dbReference type="ARBA" id="ARBA00004651"/>
    </source>
</evidence>
<keyword evidence="6" id="KW-0813">Transport</keyword>
<dbReference type="EMBL" id="NFZW01000016">
    <property type="protein sequence ID" value="RFA34447.1"/>
    <property type="molecule type" value="Genomic_DNA"/>
</dbReference>
<dbReference type="PANTHER" id="PTHR30625:SF11">
    <property type="entry name" value="MOTA_TOLQ_EXBB PROTON CHANNEL DOMAIN-CONTAINING PROTEIN"/>
    <property type="match status" value="1"/>
</dbReference>
<feature type="transmembrane region" description="Helical" evidence="7">
    <location>
        <begin position="111"/>
        <end position="131"/>
    </location>
</feature>
<keyword evidence="4 7" id="KW-1133">Transmembrane helix</keyword>
<proteinExistence type="inferred from homology"/>
<dbReference type="GO" id="GO:0017038">
    <property type="term" value="P:protein import"/>
    <property type="evidence" value="ECO:0007669"/>
    <property type="project" value="TreeGrafter"/>
</dbReference>
<feature type="transmembrane region" description="Helical" evidence="7">
    <location>
        <begin position="17"/>
        <end position="37"/>
    </location>
</feature>
<dbReference type="GO" id="GO:0005886">
    <property type="term" value="C:plasma membrane"/>
    <property type="evidence" value="ECO:0007669"/>
    <property type="project" value="UniProtKB-SubCell"/>
</dbReference>
<protein>
    <recommendedName>
        <fullName evidence="8">MotA/TolQ/ExbB proton channel domain-containing protein</fullName>
    </recommendedName>
</protein>
<evidence type="ECO:0000256" key="2">
    <source>
        <dbReference type="ARBA" id="ARBA00022475"/>
    </source>
</evidence>
<sequence length="206" mass="22423">MELLESFSDLMARGGPVMWVIFVTAWVATIMLVERALRVQGWLKQALRDQAGFDADSRYQPPVSRGGGSPIGLLLQRLNWNEIHDRADLGKQLNVHLAELMPRLEGSLPTIAILGTLLPMLGLLGTVTGMIDVFQAIALHGTGNAEEMAHGISQALLTTATGLIIAIPVIFAHHLLVRRLRLLLAVTEQSMLVVYHRGVTPAKEAA</sequence>
<evidence type="ECO:0000256" key="5">
    <source>
        <dbReference type="ARBA" id="ARBA00023136"/>
    </source>
</evidence>
<dbReference type="RefSeq" id="WP_220348439.1">
    <property type="nucleotide sequence ID" value="NZ_NFZV01000016.1"/>
</dbReference>
<evidence type="ECO:0000256" key="3">
    <source>
        <dbReference type="ARBA" id="ARBA00022692"/>
    </source>
</evidence>
<comment type="subcellular location">
    <subcellularLocation>
        <location evidence="1">Cell membrane</location>
        <topology evidence="1">Multi-pass membrane protein</topology>
    </subcellularLocation>
    <subcellularLocation>
        <location evidence="6">Membrane</location>
        <topology evidence="6">Multi-pass membrane protein</topology>
    </subcellularLocation>
</comment>
<keyword evidence="6" id="KW-0653">Protein transport</keyword>
<evidence type="ECO:0000256" key="4">
    <source>
        <dbReference type="ARBA" id="ARBA00022989"/>
    </source>
</evidence>
<evidence type="ECO:0000256" key="7">
    <source>
        <dbReference type="SAM" id="Phobius"/>
    </source>
</evidence>
<evidence type="ECO:0000259" key="8">
    <source>
        <dbReference type="Pfam" id="PF01618"/>
    </source>
</evidence>
<keyword evidence="10" id="KW-1185">Reference proteome</keyword>
<name>A0A3E0WR25_9GAMM</name>
<dbReference type="AlphaFoldDB" id="A0A3E0WR25"/>
<gene>
    <name evidence="9" type="ORF">CAL65_15605</name>
</gene>
<keyword evidence="5 7" id="KW-0472">Membrane</keyword>
<dbReference type="InterPro" id="IPR002898">
    <property type="entry name" value="MotA_ExbB_proton_chnl"/>
</dbReference>
<evidence type="ECO:0000313" key="9">
    <source>
        <dbReference type="EMBL" id="RFA34447.1"/>
    </source>
</evidence>
<dbReference type="InterPro" id="IPR050790">
    <property type="entry name" value="ExbB/TolQ_transport"/>
</dbReference>
<evidence type="ECO:0000256" key="6">
    <source>
        <dbReference type="RuleBase" id="RU004057"/>
    </source>
</evidence>
<accession>A0A3E0WR25</accession>
<evidence type="ECO:0000313" key="10">
    <source>
        <dbReference type="Proteomes" id="UP000256763"/>
    </source>
</evidence>
<reference evidence="10" key="1">
    <citation type="submission" date="2017-05" db="EMBL/GenBank/DDBJ databases">
        <authorList>
            <person name="Sharma S."/>
            <person name="Sidhu C."/>
            <person name="Pinnaka A.K."/>
        </authorList>
    </citation>
    <scope>NUCLEOTIDE SEQUENCE [LARGE SCALE GENOMIC DNA]</scope>
    <source>
        <strain evidence="10">AK93</strain>
    </source>
</reference>
<organism evidence="9 10">
    <name type="scientific">Alkalilimnicola ehrlichii</name>
    <dbReference type="NCBI Taxonomy" id="351052"/>
    <lineage>
        <taxon>Bacteria</taxon>
        <taxon>Pseudomonadati</taxon>
        <taxon>Pseudomonadota</taxon>
        <taxon>Gammaproteobacteria</taxon>
        <taxon>Chromatiales</taxon>
        <taxon>Ectothiorhodospiraceae</taxon>
        <taxon>Alkalilimnicola</taxon>
    </lineage>
</organism>
<keyword evidence="3 7" id="KW-0812">Transmembrane</keyword>
<dbReference type="Pfam" id="PF01618">
    <property type="entry name" value="MotA_ExbB"/>
    <property type="match status" value="1"/>
</dbReference>
<dbReference type="Proteomes" id="UP000256763">
    <property type="component" value="Unassembled WGS sequence"/>
</dbReference>
<feature type="transmembrane region" description="Helical" evidence="7">
    <location>
        <begin position="151"/>
        <end position="172"/>
    </location>
</feature>